<sequence length="161" mass="18330">MRKRDMDRISKDDYYNVQLTRSVSLLPVCRVAGVRGTKSIQIMSVKYKLYQDNRSNSKFKGQWYARAVVMDAVHLEEISIEIQENTSAKQADVYAVLKELVNVMNRHLKNGDRVVLDGFGLFKVGLRTKPAATEKDFSPAKNIVGSRLNFQLKTHCTALHP</sequence>
<feature type="domain" description="HU" evidence="2">
    <location>
        <begin position="43"/>
        <end position="155"/>
    </location>
</feature>
<dbReference type="HOGENOM" id="CLU_1642213_0_0_10"/>
<dbReference type="Pfam" id="PF18291">
    <property type="entry name" value="HU-HIG"/>
    <property type="match status" value="1"/>
</dbReference>
<gene>
    <name evidence="3" type="ORF">HMPREF9151_00409</name>
</gene>
<dbReference type="STRING" id="1127699.HMPREF9151_00409"/>
<evidence type="ECO:0000313" key="3">
    <source>
        <dbReference type="EMBL" id="EKY03334.1"/>
    </source>
</evidence>
<dbReference type="AlphaFoldDB" id="L1NIK4"/>
<dbReference type="EMBL" id="AMEP01000037">
    <property type="protein sequence ID" value="EKY03334.1"/>
    <property type="molecule type" value="Genomic_DNA"/>
</dbReference>
<protein>
    <submittedName>
        <fullName evidence="3">Putative DNA-binding protein</fullName>
    </submittedName>
</protein>
<proteinExistence type="predicted"/>
<dbReference type="PATRIC" id="fig|1127699.3.peg.372"/>
<organism evidence="3 4">
    <name type="scientific">Hoylesella saccharolytica F0055</name>
    <dbReference type="NCBI Taxonomy" id="1127699"/>
    <lineage>
        <taxon>Bacteria</taxon>
        <taxon>Pseudomonadati</taxon>
        <taxon>Bacteroidota</taxon>
        <taxon>Bacteroidia</taxon>
        <taxon>Bacteroidales</taxon>
        <taxon>Prevotellaceae</taxon>
        <taxon>Hoylesella</taxon>
    </lineage>
</organism>
<comment type="caution">
    <text evidence="3">The sequence shown here is derived from an EMBL/GenBank/DDBJ whole genome shotgun (WGS) entry which is preliminary data.</text>
</comment>
<keyword evidence="4" id="KW-1185">Reference proteome</keyword>
<dbReference type="SUPFAM" id="SSF47729">
    <property type="entry name" value="IHF-like DNA-binding proteins"/>
    <property type="match status" value="1"/>
</dbReference>
<evidence type="ECO:0000313" key="4">
    <source>
        <dbReference type="Proteomes" id="UP000010433"/>
    </source>
</evidence>
<dbReference type="Gene3D" id="4.10.520.10">
    <property type="entry name" value="IHF-like DNA-binding proteins"/>
    <property type="match status" value="1"/>
</dbReference>
<evidence type="ECO:0000256" key="1">
    <source>
        <dbReference type="ARBA" id="ARBA00023125"/>
    </source>
</evidence>
<dbReference type="GO" id="GO:0003677">
    <property type="term" value="F:DNA binding"/>
    <property type="evidence" value="ECO:0007669"/>
    <property type="project" value="UniProtKB-KW"/>
</dbReference>
<name>L1NIK4_9BACT</name>
<dbReference type="Proteomes" id="UP000010433">
    <property type="component" value="Unassembled WGS sequence"/>
</dbReference>
<accession>L1NIK4</accession>
<reference evidence="3 4" key="1">
    <citation type="submission" date="2012-05" db="EMBL/GenBank/DDBJ databases">
        <authorList>
            <person name="Weinstock G."/>
            <person name="Sodergren E."/>
            <person name="Lobos E.A."/>
            <person name="Fulton L."/>
            <person name="Fulton R."/>
            <person name="Courtney L."/>
            <person name="Fronick C."/>
            <person name="O'Laughlin M."/>
            <person name="Godfrey J."/>
            <person name="Wilson R.M."/>
            <person name="Miner T."/>
            <person name="Farmer C."/>
            <person name="Delehaunty K."/>
            <person name="Cordes M."/>
            <person name="Minx P."/>
            <person name="Tomlinson C."/>
            <person name="Chen J."/>
            <person name="Wollam A."/>
            <person name="Pepin K.H."/>
            <person name="Bhonagiri V."/>
            <person name="Zhang X."/>
            <person name="Suruliraj S."/>
            <person name="Warren W."/>
            <person name="Mitreva M."/>
            <person name="Mardis E.R."/>
            <person name="Wilson R.K."/>
        </authorList>
    </citation>
    <scope>NUCLEOTIDE SEQUENCE [LARGE SCALE GENOMIC DNA]</scope>
    <source>
        <strain evidence="3 4">F0055</strain>
    </source>
</reference>
<dbReference type="InterPro" id="IPR010992">
    <property type="entry name" value="IHF-like_DNA-bd_dom_sf"/>
</dbReference>
<keyword evidence="1 3" id="KW-0238">DNA-binding</keyword>
<evidence type="ECO:0000259" key="2">
    <source>
        <dbReference type="Pfam" id="PF18291"/>
    </source>
</evidence>
<dbReference type="InterPro" id="IPR041607">
    <property type="entry name" value="HU-HIG"/>
</dbReference>